<dbReference type="EMBL" id="PHKV01000001">
    <property type="protein sequence ID" value="PKV14405.1"/>
    <property type="molecule type" value="Genomic_DNA"/>
</dbReference>
<reference evidence="3 4" key="1">
    <citation type="submission" date="2017-11" db="EMBL/GenBank/DDBJ databases">
        <title>Xanthomonas prunicola sp. nov., a novel pathogen that affects nectarine (Prunus persica var. nectarine) trees.</title>
        <authorList>
            <person name="Lopez M."/>
            <person name="Lopez-Soriano P."/>
            <person name="Garita-Cambronero J."/>
            <person name="Beltran C."/>
            <person name="Taghouti G."/>
            <person name="Portier P."/>
            <person name="Cubero J."/>
            <person name="Fischer-Le Saux M."/>
            <person name="Marco-Noales E."/>
        </authorList>
    </citation>
    <scope>NUCLEOTIDE SEQUENCE [LARGE SCALE GENOMIC DNA]</scope>
    <source>
        <strain evidence="1 3">CFBP8353</strain>
        <strain evidence="2 4">CFBP8354</strain>
    </source>
</reference>
<dbReference type="AlphaFoldDB" id="A0A2N3RPG3"/>
<evidence type="ECO:0000313" key="3">
    <source>
        <dbReference type="Proteomes" id="UP000233720"/>
    </source>
</evidence>
<evidence type="ECO:0000313" key="1">
    <source>
        <dbReference type="EMBL" id="PKV14405.1"/>
    </source>
</evidence>
<comment type="caution">
    <text evidence="1">The sequence shown here is derived from an EMBL/GenBank/DDBJ whole genome shotgun (WGS) entry which is preliminary data.</text>
</comment>
<dbReference type="Proteomes" id="UP000233720">
    <property type="component" value="Unassembled WGS sequence"/>
</dbReference>
<evidence type="ECO:0000313" key="2">
    <source>
        <dbReference type="EMBL" id="PKV18687.1"/>
    </source>
</evidence>
<proteinExistence type="predicted"/>
<sequence>MGDASLSEGGVVVLAAAAAVFGGVVSGVAGLQAAMVASARTSEIFLTSIGVHPLRRAAKVYSSPAVCPVVAPGMAVPVRFGDVGLSGSGCVAFRLRIRWFPSPSPVMRQLAG</sequence>
<keyword evidence="4" id="KW-1185">Reference proteome</keyword>
<organism evidence="1 3">
    <name type="scientific">Xanthomonas prunicola</name>
    <dbReference type="NCBI Taxonomy" id="2053930"/>
    <lineage>
        <taxon>Bacteria</taxon>
        <taxon>Pseudomonadati</taxon>
        <taxon>Pseudomonadota</taxon>
        <taxon>Gammaproteobacteria</taxon>
        <taxon>Lysobacterales</taxon>
        <taxon>Lysobacteraceae</taxon>
        <taxon>Xanthomonas</taxon>
    </lineage>
</organism>
<accession>A0A2N3RPG3</accession>
<gene>
    <name evidence="1" type="ORF">XpruCFBP8353_04990</name>
    <name evidence="2" type="ORF">XpruCFBP8354_04990</name>
</gene>
<evidence type="ECO:0000313" key="4">
    <source>
        <dbReference type="Proteomes" id="UP000233748"/>
    </source>
</evidence>
<dbReference type="EMBL" id="PHKW01000001">
    <property type="protein sequence ID" value="PKV18687.1"/>
    <property type="molecule type" value="Genomic_DNA"/>
</dbReference>
<name>A0A2N3RPG3_9XANT</name>
<dbReference type="Proteomes" id="UP000233748">
    <property type="component" value="Unassembled WGS sequence"/>
</dbReference>
<protein>
    <submittedName>
        <fullName evidence="1">Uncharacterized protein</fullName>
    </submittedName>
</protein>